<dbReference type="InterPro" id="IPR029058">
    <property type="entry name" value="AB_hydrolase_fold"/>
</dbReference>
<dbReference type="RefSeq" id="XP_065647940.1">
    <property type="nucleotide sequence ID" value="XM_065791868.1"/>
</dbReference>
<evidence type="ECO:0000313" key="3">
    <source>
        <dbReference type="RefSeq" id="XP_065647940.1"/>
    </source>
</evidence>
<dbReference type="InterPro" id="IPR002925">
    <property type="entry name" value="Dienelactn_hydro"/>
</dbReference>
<dbReference type="SUPFAM" id="SSF53474">
    <property type="entry name" value="alpha/beta-Hydrolases"/>
    <property type="match status" value="1"/>
</dbReference>
<feature type="domain" description="Dienelactone hydrolase" evidence="1">
    <location>
        <begin position="41"/>
        <end position="245"/>
    </location>
</feature>
<name>A0ABM4BG47_HYDVU</name>
<evidence type="ECO:0000313" key="2">
    <source>
        <dbReference type="Proteomes" id="UP001652625"/>
    </source>
</evidence>
<reference evidence="3" key="2">
    <citation type="submission" date="2025-08" db="UniProtKB">
        <authorList>
            <consortium name="RefSeq"/>
        </authorList>
    </citation>
    <scope>IDENTIFICATION</scope>
</reference>
<dbReference type="PANTHER" id="PTHR17630">
    <property type="entry name" value="DIENELACTONE HYDROLASE"/>
    <property type="match status" value="1"/>
</dbReference>
<sequence>MSSSLCCPIGSEKALSINYESIGRVLNLDGLDIYEVGCGDKVIIVYYDIFGFNGGRIRLICDQIANEGFLVVLIDIFHGDMWPADAPLDAELFKWVSQFTWEKIKADTDKVFKHLEKSDIKSYGSLGFCFGAWPVFHLSQNKIMKCGANVHPSVHVGSLHGETPEQLARLLECPQLIYAANNDLPTYNDGGEVKQILQEKFGDQNDIQLFPDMVHGWVPRGDCNDERVARDVKLAMDGIIKFFKKNL</sequence>
<keyword evidence="2" id="KW-1185">Reference proteome</keyword>
<dbReference type="PANTHER" id="PTHR17630:SF44">
    <property type="entry name" value="PROTEIN AIM2"/>
    <property type="match status" value="1"/>
</dbReference>
<organism evidence="2 3">
    <name type="scientific">Hydra vulgaris</name>
    <name type="common">Hydra</name>
    <name type="synonym">Hydra attenuata</name>
    <dbReference type="NCBI Taxonomy" id="6087"/>
    <lineage>
        <taxon>Eukaryota</taxon>
        <taxon>Metazoa</taxon>
        <taxon>Cnidaria</taxon>
        <taxon>Hydrozoa</taxon>
        <taxon>Hydroidolina</taxon>
        <taxon>Anthoathecata</taxon>
        <taxon>Aplanulata</taxon>
        <taxon>Hydridae</taxon>
        <taxon>Hydra</taxon>
    </lineage>
</organism>
<evidence type="ECO:0000259" key="1">
    <source>
        <dbReference type="Pfam" id="PF01738"/>
    </source>
</evidence>
<protein>
    <submittedName>
        <fullName evidence="3">Uncharacterized protein LOC100210352</fullName>
    </submittedName>
</protein>
<dbReference type="Gene3D" id="3.40.50.1820">
    <property type="entry name" value="alpha/beta hydrolase"/>
    <property type="match status" value="1"/>
</dbReference>
<dbReference type="GeneID" id="100210352"/>
<accession>A0ABM4BG47</accession>
<dbReference type="Proteomes" id="UP001652625">
    <property type="component" value="Chromosome 02"/>
</dbReference>
<proteinExistence type="predicted"/>
<gene>
    <name evidence="3" type="primary">LOC100210352</name>
</gene>
<dbReference type="Pfam" id="PF01738">
    <property type="entry name" value="DLH"/>
    <property type="match status" value="1"/>
</dbReference>
<reference evidence="2" key="1">
    <citation type="submission" date="2025-05" db="UniProtKB">
        <authorList>
            <consortium name="RefSeq"/>
        </authorList>
    </citation>
    <scope>NUCLEOTIDE SEQUENCE [LARGE SCALE GENOMIC DNA]</scope>
</reference>